<reference evidence="6" key="1">
    <citation type="submission" date="2020-07" db="EMBL/GenBank/DDBJ databases">
        <title>Genome sequence and genetic diversity analysis of an under-domesticated orphan crop, white fonio (Digitaria exilis).</title>
        <authorList>
            <person name="Bennetzen J.L."/>
            <person name="Chen S."/>
            <person name="Ma X."/>
            <person name="Wang X."/>
            <person name="Yssel A.E.J."/>
            <person name="Chaluvadi S.R."/>
            <person name="Johnson M."/>
            <person name="Gangashetty P."/>
            <person name="Hamidou F."/>
            <person name="Sanogo M.D."/>
            <person name="Zwaenepoel A."/>
            <person name="Wallace J."/>
            <person name="Van De Peer Y."/>
            <person name="Van Deynze A."/>
        </authorList>
    </citation>
    <scope>NUCLEOTIDE SEQUENCE</scope>
    <source>
        <tissue evidence="6">Leaves</tissue>
    </source>
</reference>
<feature type="signal peptide" evidence="4">
    <location>
        <begin position="1"/>
        <end position="20"/>
    </location>
</feature>
<dbReference type="PANTHER" id="PTHR21495">
    <property type="entry name" value="NUCLEOPORIN-RELATED"/>
    <property type="match status" value="1"/>
</dbReference>
<evidence type="ECO:0000313" key="6">
    <source>
        <dbReference type="EMBL" id="KAF8698978.1"/>
    </source>
</evidence>
<keyword evidence="3 4" id="KW-0964">Secreted</keyword>
<protein>
    <recommendedName>
        <fullName evidence="4">Dirigent protein</fullName>
    </recommendedName>
</protein>
<dbReference type="GO" id="GO:0009699">
    <property type="term" value="P:phenylpropanoid biosynthetic process"/>
    <property type="evidence" value="ECO:0007669"/>
    <property type="project" value="UniProtKB-ARBA"/>
</dbReference>
<evidence type="ECO:0000256" key="3">
    <source>
        <dbReference type="ARBA" id="ARBA00022525"/>
    </source>
</evidence>
<dbReference type="Gramene" id="Dexi2A01G0000420.1">
    <property type="protein sequence ID" value="Dexi2A01G0000420.1:cds"/>
    <property type="gene ID" value="Dexi2A01G0000420"/>
</dbReference>
<dbReference type="Gene3D" id="2.40.480.10">
    <property type="entry name" value="Allene oxide cyclase-like"/>
    <property type="match status" value="1"/>
</dbReference>
<proteinExistence type="inferred from homology"/>
<dbReference type="Pfam" id="PF03018">
    <property type="entry name" value="Dirigent"/>
    <property type="match status" value="1"/>
</dbReference>
<comment type="subcellular location">
    <subcellularLocation>
        <location evidence="4">Secreted</location>
        <location evidence="4">Extracellular space</location>
        <location evidence="4">Apoplast</location>
    </subcellularLocation>
</comment>
<evidence type="ECO:0000256" key="5">
    <source>
        <dbReference type="SAM" id="MobiDB-lite"/>
    </source>
</evidence>
<dbReference type="Proteomes" id="UP000636709">
    <property type="component" value="Unassembled WGS sequence"/>
</dbReference>
<evidence type="ECO:0000313" key="7">
    <source>
        <dbReference type="Proteomes" id="UP000636709"/>
    </source>
</evidence>
<evidence type="ECO:0000256" key="1">
    <source>
        <dbReference type="ARBA" id="ARBA00010746"/>
    </source>
</evidence>
<sequence length="234" mass="23146">MATTSVLLLVLLAAVATAAAADDANSTTHLSFFMHDIVSGTNPTAVKVIKGPGSITATTLGMAFGDTTVVDDALTETSSATSAALGRMQGIYMLSSQTGAVLMVCANLLLTSGDHNGSTIQVFGRDDTDADVRELAVVGGTGSYRMATGYVLWKTSSMSGADATVKLDVYLTTGNGTTVDADAPVSSVDGGGSSGGSSSGSGSKASSGAAARTGGGWVSAIAAVVAVVGSWWVC</sequence>
<feature type="chain" id="PRO_5033111973" description="Dirigent protein" evidence="4">
    <location>
        <begin position="21"/>
        <end position="234"/>
    </location>
</feature>
<organism evidence="6 7">
    <name type="scientific">Digitaria exilis</name>
    <dbReference type="NCBI Taxonomy" id="1010633"/>
    <lineage>
        <taxon>Eukaryota</taxon>
        <taxon>Viridiplantae</taxon>
        <taxon>Streptophyta</taxon>
        <taxon>Embryophyta</taxon>
        <taxon>Tracheophyta</taxon>
        <taxon>Spermatophyta</taxon>
        <taxon>Magnoliopsida</taxon>
        <taxon>Liliopsida</taxon>
        <taxon>Poales</taxon>
        <taxon>Poaceae</taxon>
        <taxon>PACMAD clade</taxon>
        <taxon>Panicoideae</taxon>
        <taxon>Panicodae</taxon>
        <taxon>Paniceae</taxon>
        <taxon>Anthephorinae</taxon>
        <taxon>Digitaria</taxon>
    </lineage>
</organism>
<feature type="region of interest" description="Disordered" evidence="5">
    <location>
        <begin position="181"/>
        <end position="206"/>
    </location>
</feature>
<comment type="function">
    <text evidence="4">Dirigent proteins impart stereoselectivity on the phenoxy radical-coupling reaction, yielding optically active lignans from two molecules of coniferyl alcohol in the biosynthesis of lignans, flavonolignans, and alkaloids and thus plays a central role in plant secondary metabolism.</text>
</comment>
<dbReference type="OrthoDB" id="686904at2759"/>
<dbReference type="InterPro" id="IPR044859">
    <property type="entry name" value="Allene_oxi_cyc_Dirigent"/>
</dbReference>
<dbReference type="EMBL" id="JACEFO010001859">
    <property type="protein sequence ID" value="KAF8698978.1"/>
    <property type="molecule type" value="Genomic_DNA"/>
</dbReference>
<keyword evidence="4" id="KW-0732">Signal</keyword>
<name>A0A835BUV2_9POAL</name>
<accession>A0A835BUV2</accession>
<dbReference type="AlphaFoldDB" id="A0A835BUV2"/>
<keyword evidence="7" id="KW-1185">Reference proteome</keyword>
<comment type="caution">
    <text evidence="6">The sequence shown here is derived from an EMBL/GenBank/DDBJ whole genome shotgun (WGS) entry which is preliminary data.</text>
</comment>
<dbReference type="InterPro" id="IPR004265">
    <property type="entry name" value="Dirigent"/>
</dbReference>
<gene>
    <name evidence="6" type="ORF">HU200_034806</name>
</gene>
<feature type="compositionally biased region" description="Gly residues" evidence="5">
    <location>
        <begin position="189"/>
        <end position="199"/>
    </location>
</feature>
<evidence type="ECO:0000256" key="2">
    <source>
        <dbReference type="ARBA" id="ARBA00011738"/>
    </source>
</evidence>
<comment type="subunit">
    <text evidence="2 4">Homodimer.</text>
</comment>
<evidence type="ECO:0000256" key="4">
    <source>
        <dbReference type="RuleBase" id="RU363099"/>
    </source>
</evidence>
<comment type="similarity">
    <text evidence="1 4">Belongs to the plant dirigent protein family.</text>
</comment>
<dbReference type="GO" id="GO:0048046">
    <property type="term" value="C:apoplast"/>
    <property type="evidence" value="ECO:0007669"/>
    <property type="project" value="UniProtKB-SubCell"/>
</dbReference>
<keyword evidence="4" id="KW-0052">Apoplast</keyword>